<keyword evidence="2" id="KW-0472">Membrane</keyword>
<evidence type="ECO:0000256" key="1">
    <source>
        <dbReference type="SAM" id="MobiDB-lite"/>
    </source>
</evidence>
<keyword evidence="3" id="KW-0614">Plasmid</keyword>
<evidence type="ECO:0000313" key="4">
    <source>
        <dbReference type="Proteomes" id="UP000094626"/>
    </source>
</evidence>
<feature type="transmembrane region" description="Helical" evidence="2">
    <location>
        <begin position="48"/>
        <end position="67"/>
    </location>
</feature>
<gene>
    <name evidence="3" type="ORF">BES08_29400</name>
</gene>
<dbReference type="EMBL" id="CP017077">
    <property type="protein sequence ID" value="AOR80907.1"/>
    <property type="molecule type" value="Genomic_DNA"/>
</dbReference>
<keyword evidence="2" id="KW-0812">Transmembrane</keyword>
<evidence type="ECO:0000313" key="3">
    <source>
        <dbReference type="EMBL" id="AOR80907.1"/>
    </source>
</evidence>
<organism evidence="3 4">
    <name type="scientific">Novosphingobium resinovorum</name>
    <dbReference type="NCBI Taxonomy" id="158500"/>
    <lineage>
        <taxon>Bacteria</taxon>
        <taxon>Pseudomonadati</taxon>
        <taxon>Pseudomonadota</taxon>
        <taxon>Alphaproteobacteria</taxon>
        <taxon>Sphingomonadales</taxon>
        <taxon>Sphingomonadaceae</taxon>
        <taxon>Novosphingobium</taxon>
    </lineage>
</organism>
<reference evidence="4" key="1">
    <citation type="journal article" date="2017" name="J. Biotechnol.">
        <title>Complete genome sequence of Novosphingobium resinovorum SA1, a versatile xenobiotic-degrading bacterium capable of utilizing sulfanilic acid.</title>
        <authorList>
            <person name="Hegedus B."/>
            <person name="Kos P.B."/>
            <person name="Balint B."/>
            <person name="Maroti G."/>
            <person name="Gan H.M."/>
            <person name="Perei K."/>
            <person name="Rakhely G."/>
        </authorList>
    </citation>
    <scope>NUCLEOTIDE SEQUENCE [LARGE SCALE GENOMIC DNA]</scope>
    <source>
        <strain evidence="4">SA1</strain>
    </source>
</reference>
<dbReference type="KEGG" id="nre:BES08_29400"/>
<name>A0A1D8AFM4_9SPHN</name>
<keyword evidence="2" id="KW-1133">Transmembrane helix</keyword>
<keyword evidence="4" id="KW-1185">Reference proteome</keyword>
<sequence length="95" mass="9940">MRGLLGPNPEPAAIRLLLGGYLLLLIQAGLVLVALARGSVTSVDALQLAVMLLALISGACLAAALAGQPSSRPCGRHRPRQPARQTDIEATYDER</sequence>
<accession>A0A1D8AFM4</accession>
<feature type="transmembrane region" description="Helical" evidence="2">
    <location>
        <begin position="12"/>
        <end position="36"/>
    </location>
</feature>
<protein>
    <submittedName>
        <fullName evidence="3">Uncharacterized protein</fullName>
    </submittedName>
</protein>
<proteinExistence type="predicted"/>
<geneLocation type="plasmid" evidence="3 4">
    <name>pSA2</name>
</geneLocation>
<dbReference type="AlphaFoldDB" id="A0A1D8AFM4"/>
<dbReference type="Proteomes" id="UP000094626">
    <property type="component" value="Plasmid pSA2"/>
</dbReference>
<feature type="region of interest" description="Disordered" evidence="1">
    <location>
        <begin position="67"/>
        <end position="95"/>
    </location>
</feature>
<dbReference type="RefSeq" id="WP_069710153.1">
    <property type="nucleotide sequence ID" value="NZ_CP017077.1"/>
</dbReference>
<evidence type="ECO:0000256" key="2">
    <source>
        <dbReference type="SAM" id="Phobius"/>
    </source>
</evidence>